<organism evidence="8 9">
    <name type="scientific">Pristionchus mayeri</name>
    <dbReference type="NCBI Taxonomy" id="1317129"/>
    <lineage>
        <taxon>Eukaryota</taxon>
        <taxon>Metazoa</taxon>
        <taxon>Ecdysozoa</taxon>
        <taxon>Nematoda</taxon>
        <taxon>Chromadorea</taxon>
        <taxon>Rhabditida</taxon>
        <taxon>Rhabditina</taxon>
        <taxon>Diplogasteromorpha</taxon>
        <taxon>Diplogasteroidea</taxon>
        <taxon>Neodiplogasteridae</taxon>
        <taxon>Pristionchus</taxon>
    </lineage>
</organism>
<dbReference type="InterPro" id="IPR006968">
    <property type="entry name" value="RUS_fam"/>
</dbReference>
<keyword evidence="9" id="KW-1185">Reference proteome</keyword>
<dbReference type="PANTHER" id="PTHR12770:SF31">
    <property type="entry name" value="RUS FAMILY MEMBER 1"/>
    <property type="match status" value="1"/>
</dbReference>
<evidence type="ECO:0000256" key="1">
    <source>
        <dbReference type="ARBA" id="ARBA00004370"/>
    </source>
</evidence>
<comment type="subcellular location">
    <subcellularLocation>
        <location evidence="1">Membrane</location>
    </subcellularLocation>
</comment>
<dbReference type="AlphaFoldDB" id="A0AAN4Z8W0"/>
<dbReference type="Pfam" id="PF04884">
    <property type="entry name" value="UVB_sens_prot"/>
    <property type="match status" value="1"/>
</dbReference>
<accession>A0AAN4Z8W0</accession>
<evidence type="ECO:0000256" key="4">
    <source>
        <dbReference type="ARBA" id="ARBA00022989"/>
    </source>
</evidence>
<evidence type="ECO:0000256" key="6">
    <source>
        <dbReference type="SAM" id="Phobius"/>
    </source>
</evidence>
<evidence type="ECO:0000256" key="5">
    <source>
        <dbReference type="ARBA" id="ARBA00023136"/>
    </source>
</evidence>
<protein>
    <recommendedName>
        <fullName evidence="7">Protein root UVB sensitive/RUS domain-containing protein</fullName>
    </recommendedName>
</protein>
<dbReference type="GO" id="GO:0016020">
    <property type="term" value="C:membrane"/>
    <property type="evidence" value="ECO:0007669"/>
    <property type="project" value="UniProtKB-SubCell"/>
</dbReference>
<sequence length="395" mass="43707">GMSTRSIVESYSRKPRLKYKLSEKNTVNLENVPSSSSPFSVKELFASAFLPQGFPHSVTDDYLEYQMYDTMQALASSLTGALATEAVLTSAGVGNKDATALAATITWLLKDGCGMVGRIIFSYAKGTELDAESKKWRLVADVLNDLAFFIDLLSPLFAALFLPLACLSSLLRCIVGVAGGATRTSIVQHQARRGNLADVAAKDGSQETLVNVVALLLSLVLLPTVSGKRTLIWCLFGLFTAVHLLANYRAVRSLRFDVFNRNRAAIVIRHYFTTGSILPVSVANEREPLVKKLMGSPRFGCSRHEIEKERGGAKIMEKKEYVLMIGGKRGDAIAMRGGASSIDQLHAVFDLEAVKIKDQESQKDRWEDFLMKVRSQGYNLDINYLCFDEWEWENK</sequence>
<feature type="transmembrane region" description="Helical" evidence="6">
    <location>
        <begin position="230"/>
        <end position="251"/>
    </location>
</feature>
<dbReference type="Proteomes" id="UP001328107">
    <property type="component" value="Unassembled WGS sequence"/>
</dbReference>
<dbReference type="PANTHER" id="PTHR12770">
    <property type="entry name" value="RUS1 FAMILY PROTEIN C16ORF58"/>
    <property type="match status" value="1"/>
</dbReference>
<evidence type="ECO:0000256" key="3">
    <source>
        <dbReference type="ARBA" id="ARBA00022692"/>
    </source>
</evidence>
<evidence type="ECO:0000259" key="7">
    <source>
        <dbReference type="Pfam" id="PF04884"/>
    </source>
</evidence>
<keyword evidence="4 6" id="KW-1133">Transmembrane helix</keyword>
<keyword evidence="5 6" id="KW-0472">Membrane</keyword>
<evidence type="ECO:0000313" key="8">
    <source>
        <dbReference type="EMBL" id="GMR36271.1"/>
    </source>
</evidence>
<feature type="transmembrane region" description="Helical" evidence="6">
    <location>
        <begin position="208"/>
        <end position="224"/>
    </location>
</feature>
<comment type="caution">
    <text evidence="8">The sequence shown here is derived from an EMBL/GenBank/DDBJ whole genome shotgun (WGS) entry which is preliminary data.</text>
</comment>
<feature type="domain" description="Protein root UVB sensitive/RUS" evidence="7">
    <location>
        <begin position="40"/>
        <end position="274"/>
    </location>
</feature>
<evidence type="ECO:0000256" key="2">
    <source>
        <dbReference type="ARBA" id="ARBA00007558"/>
    </source>
</evidence>
<gene>
    <name evidence="8" type="ORF">PMAYCL1PPCAC_06466</name>
</gene>
<keyword evidence="3 6" id="KW-0812">Transmembrane</keyword>
<evidence type="ECO:0000313" key="9">
    <source>
        <dbReference type="Proteomes" id="UP001328107"/>
    </source>
</evidence>
<name>A0AAN4Z8W0_9BILA</name>
<feature type="non-terminal residue" evidence="8">
    <location>
        <position position="1"/>
    </location>
</feature>
<proteinExistence type="inferred from homology"/>
<dbReference type="EMBL" id="BTRK01000002">
    <property type="protein sequence ID" value="GMR36271.1"/>
    <property type="molecule type" value="Genomic_DNA"/>
</dbReference>
<dbReference type="InterPro" id="IPR054549">
    <property type="entry name" value="UVB_sens_RUS_dom"/>
</dbReference>
<comment type="similarity">
    <text evidence="2">Belongs to the RUS1 family.</text>
</comment>
<reference evidence="9" key="1">
    <citation type="submission" date="2022-10" db="EMBL/GenBank/DDBJ databases">
        <title>Genome assembly of Pristionchus species.</title>
        <authorList>
            <person name="Yoshida K."/>
            <person name="Sommer R.J."/>
        </authorList>
    </citation>
    <scope>NUCLEOTIDE SEQUENCE [LARGE SCALE GENOMIC DNA]</scope>
    <source>
        <strain evidence="9">RS5460</strain>
    </source>
</reference>